<sequence>MVVMEMEWLLKLLQHPK</sequence>
<dbReference type="EMBL" id="LEKV01010283">
    <property type="protein sequence ID" value="KVE66067.1"/>
    <property type="molecule type" value="Genomic_DNA"/>
</dbReference>
<reference evidence="1 2" key="1">
    <citation type="journal article" date="2016" name="Sci. Rep.">
        <title>The genome sequence of the outbreeding globe artichoke constructed de novo incorporating a phase-aware low-pass sequencing strategy of F1 progeny.</title>
        <authorList>
            <person name="Scaglione D."/>
            <person name="Reyes-Chin-Wo S."/>
            <person name="Acquadro A."/>
            <person name="Froenicke L."/>
            <person name="Portis E."/>
            <person name="Beitel C."/>
            <person name="Tirone M."/>
            <person name="Mauro R."/>
            <person name="Lo Monaco A."/>
            <person name="Mauromicale G."/>
            <person name="Faccioli P."/>
            <person name="Cattivelli L."/>
            <person name="Rieseberg L."/>
            <person name="Michelmore R."/>
            <person name="Lanteri S."/>
        </authorList>
    </citation>
    <scope>NUCLEOTIDE SEQUENCE [LARGE SCALE GENOMIC DNA]</scope>
    <source>
        <strain evidence="1">2C</strain>
    </source>
</reference>
<evidence type="ECO:0000313" key="2">
    <source>
        <dbReference type="Proteomes" id="UP000243975"/>
    </source>
</evidence>
<name>A0A124PLE7_CYNCS</name>
<comment type="caution">
    <text evidence="1">The sequence shown here is derived from an EMBL/GenBank/DDBJ whole genome shotgun (WGS) entry which is preliminary data.</text>
</comment>
<evidence type="ECO:0000313" key="1">
    <source>
        <dbReference type="EMBL" id="KVE66067.1"/>
    </source>
</evidence>
<dbReference type="Proteomes" id="UP000243975">
    <property type="component" value="Unassembled WGS sequence"/>
</dbReference>
<accession>A0A124PLE7</accession>
<gene>
    <name evidence="1" type="ORF">Ccrd_023928</name>
</gene>
<organism evidence="1 2">
    <name type="scientific">Cynara cardunculus var. scolymus</name>
    <name type="common">Globe artichoke</name>
    <name type="synonym">Cynara scolymus</name>
    <dbReference type="NCBI Taxonomy" id="59895"/>
    <lineage>
        <taxon>Eukaryota</taxon>
        <taxon>Viridiplantae</taxon>
        <taxon>Streptophyta</taxon>
        <taxon>Embryophyta</taxon>
        <taxon>Tracheophyta</taxon>
        <taxon>Spermatophyta</taxon>
        <taxon>Magnoliopsida</taxon>
        <taxon>eudicotyledons</taxon>
        <taxon>Gunneridae</taxon>
        <taxon>Pentapetalae</taxon>
        <taxon>asterids</taxon>
        <taxon>campanulids</taxon>
        <taxon>Asterales</taxon>
        <taxon>Asteraceae</taxon>
        <taxon>Carduoideae</taxon>
        <taxon>Cardueae</taxon>
        <taxon>Carduinae</taxon>
        <taxon>Cynara</taxon>
    </lineage>
</organism>
<keyword evidence="2" id="KW-1185">Reference proteome</keyword>
<protein>
    <submittedName>
        <fullName evidence="1">Uncharacterized protein</fullName>
    </submittedName>
</protein>
<proteinExistence type="predicted"/>
<dbReference type="AlphaFoldDB" id="A0A124PLE7"/>